<feature type="domain" description="WW" evidence="5">
    <location>
        <begin position="11"/>
        <end position="45"/>
    </location>
</feature>
<dbReference type="PROSITE" id="PS01159">
    <property type="entry name" value="WW_DOMAIN_1"/>
    <property type="match status" value="1"/>
</dbReference>
<dbReference type="InterPro" id="IPR002716">
    <property type="entry name" value="PIN_dom"/>
</dbReference>
<dbReference type="SUPFAM" id="SSF51045">
    <property type="entry name" value="WW domain"/>
    <property type="match status" value="1"/>
</dbReference>
<dbReference type="PANTHER" id="PTHR16161:SF0">
    <property type="entry name" value="TRANSCRIPTIONAL PROTEIN SWT1"/>
    <property type="match status" value="1"/>
</dbReference>
<proteinExistence type="inferred from homology"/>
<evidence type="ECO:0000256" key="2">
    <source>
        <dbReference type="ARBA" id="ARBA00074620"/>
    </source>
</evidence>
<accession>A0A6S7G417</accession>
<dbReference type="Gene3D" id="3.40.50.1010">
    <property type="entry name" value="5'-nuclease"/>
    <property type="match status" value="1"/>
</dbReference>
<name>A0A6S7G417_PARCT</name>
<evidence type="ECO:0000256" key="4">
    <source>
        <dbReference type="SAM" id="MobiDB-lite"/>
    </source>
</evidence>
<feature type="compositionally biased region" description="Basic and acidic residues" evidence="4">
    <location>
        <begin position="144"/>
        <end position="154"/>
    </location>
</feature>
<dbReference type="GO" id="GO:0005634">
    <property type="term" value="C:nucleus"/>
    <property type="evidence" value="ECO:0007669"/>
    <property type="project" value="TreeGrafter"/>
</dbReference>
<keyword evidence="3" id="KW-0175">Coiled coil</keyword>
<dbReference type="EMBL" id="CACRXK020000301">
    <property type="protein sequence ID" value="CAB3980550.1"/>
    <property type="molecule type" value="Genomic_DNA"/>
</dbReference>
<keyword evidence="7" id="KW-1185">Reference proteome</keyword>
<feature type="compositionally biased region" description="Low complexity" evidence="4">
    <location>
        <begin position="385"/>
        <end position="396"/>
    </location>
</feature>
<dbReference type="InterPro" id="IPR052626">
    <property type="entry name" value="SWT1_Regulator"/>
</dbReference>
<evidence type="ECO:0000313" key="7">
    <source>
        <dbReference type="Proteomes" id="UP001152795"/>
    </source>
</evidence>
<feature type="region of interest" description="Disordered" evidence="4">
    <location>
        <begin position="126"/>
        <end position="188"/>
    </location>
</feature>
<protein>
    <recommendedName>
        <fullName evidence="2">Transcriptional protein SWT1</fullName>
    </recommendedName>
</protein>
<dbReference type="AlphaFoldDB" id="A0A6S7G417"/>
<dbReference type="FunFam" id="3.40.50.1010:FF:000012">
    <property type="entry name" value="SWT1, RNA endoribonuclease homolog"/>
    <property type="match status" value="1"/>
</dbReference>
<dbReference type="PANTHER" id="PTHR16161">
    <property type="entry name" value="TRANSCRIPTIONAL PROTEIN SWT1"/>
    <property type="match status" value="1"/>
</dbReference>
<gene>
    <name evidence="6" type="ORF">PACLA_8A020998</name>
</gene>
<dbReference type="Pfam" id="PF13638">
    <property type="entry name" value="PIN_4"/>
    <property type="match status" value="1"/>
</dbReference>
<dbReference type="InterPro" id="IPR036020">
    <property type="entry name" value="WW_dom_sf"/>
</dbReference>
<dbReference type="OrthoDB" id="548295at2759"/>
<dbReference type="PROSITE" id="PS50020">
    <property type="entry name" value="WW_DOMAIN_2"/>
    <property type="match status" value="1"/>
</dbReference>
<evidence type="ECO:0000259" key="5">
    <source>
        <dbReference type="PROSITE" id="PS50020"/>
    </source>
</evidence>
<feature type="coiled-coil region" evidence="3">
    <location>
        <begin position="518"/>
        <end position="545"/>
    </location>
</feature>
<comment type="caution">
    <text evidence="6">The sequence shown here is derived from an EMBL/GenBank/DDBJ whole genome shotgun (WGS) entry which is preliminary data.</text>
</comment>
<dbReference type="CDD" id="cd18727">
    <property type="entry name" value="PIN_Swt1-like"/>
    <property type="match status" value="1"/>
</dbReference>
<evidence type="ECO:0000256" key="1">
    <source>
        <dbReference type="ARBA" id="ARBA00060839"/>
    </source>
</evidence>
<feature type="region of interest" description="Disordered" evidence="4">
    <location>
        <begin position="36"/>
        <end position="91"/>
    </location>
</feature>
<dbReference type="CDD" id="cd00201">
    <property type="entry name" value="WW"/>
    <property type="match status" value="1"/>
</dbReference>
<feature type="region of interest" description="Disordered" evidence="4">
    <location>
        <begin position="380"/>
        <end position="403"/>
    </location>
</feature>
<sequence length="791" mass="88332">MSAKDLKEAAKGLPNNWEVFHSKKSKRLYYYNNETKKTQWHHPSLGERNKHGEKSKSKKRKASGDERNKVKHEKGKQSFKQQYETKQEQIPVKLKKDQTNCDASKLPEKLFLNALPKAKATEKPFLKALPKLPSKSHTGNFVENTKRSAHDQKPYTESVKNNTQASKPCNETAQTNTRTFNSAKSNPQANELGNRAVKADLEITNSVNPSGKTNSQAFKTLKEQKVPVLLKSKSQSEAKKIPKLQPLLRTKSLGEGSDSGVSESSDRILAWLADTSRINFKNHPVPTITVEEDKVSSMKQAKQTSARIIGKQKSERQKATIIERVETNSGTAEPKSDILDKLLPKHSQTHAKQRHAPYKLNLTDLKHNKTNSSQIELEKGLSGQTTAKATTSSTTKISPANQNGLSSELANSFARNLSGKTTADQNRFLVSETAASENLIESLFGVDDNNVPPIASVQNVNLPSENSLQNGLDEPQQLVSSAVIQGHSEVFDNVQPDDDVFSMEEGVGSDVSIPLSESEVADMEIDNAEELAKEIVQELKEMRGSIVVQPSQIHKDNQMAMKVSSDGYEGVLYIVLDTNVLLSHLKFVTELKDFPIPGVGMPILVIPWVVIQELDSLKENKWRSHESGDKATRVDMLARVAIKFLNSSFHKSDPRVRGQTVDEAAEHVGNLQQEMNDDQILQCCLLFHQRAQNGSCVLFSNDVNLCNKAMVNGIKAFNHEKLLPGLKDLFQCGAMVKQHSEEYNTQLVIEEDQARRRQKADDILCELQIILREGLSYIIENEMKKAYDDLW</sequence>
<evidence type="ECO:0000256" key="3">
    <source>
        <dbReference type="SAM" id="Coils"/>
    </source>
</evidence>
<dbReference type="SMART" id="SM00456">
    <property type="entry name" value="WW"/>
    <property type="match status" value="1"/>
</dbReference>
<comment type="similarity">
    <text evidence="1">Belongs to the SWT1 family.</text>
</comment>
<dbReference type="InterPro" id="IPR001202">
    <property type="entry name" value="WW_dom"/>
</dbReference>
<organism evidence="6 7">
    <name type="scientific">Paramuricea clavata</name>
    <name type="common">Red gorgonian</name>
    <name type="synonym">Violescent sea-whip</name>
    <dbReference type="NCBI Taxonomy" id="317549"/>
    <lineage>
        <taxon>Eukaryota</taxon>
        <taxon>Metazoa</taxon>
        <taxon>Cnidaria</taxon>
        <taxon>Anthozoa</taxon>
        <taxon>Octocorallia</taxon>
        <taxon>Malacalcyonacea</taxon>
        <taxon>Plexauridae</taxon>
        <taxon>Paramuricea</taxon>
    </lineage>
</organism>
<dbReference type="Proteomes" id="UP001152795">
    <property type="component" value="Unassembled WGS sequence"/>
</dbReference>
<dbReference type="SUPFAM" id="SSF88723">
    <property type="entry name" value="PIN domain-like"/>
    <property type="match status" value="1"/>
</dbReference>
<reference evidence="6" key="1">
    <citation type="submission" date="2020-04" db="EMBL/GenBank/DDBJ databases">
        <authorList>
            <person name="Alioto T."/>
            <person name="Alioto T."/>
            <person name="Gomez Garrido J."/>
        </authorList>
    </citation>
    <scope>NUCLEOTIDE SEQUENCE</scope>
    <source>
        <strain evidence="6">A484AB</strain>
    </source>
</reference>
<feature type="compositionally biased region" description="Basic and acidic residues" evidence="4">
    <location>
        <begin position="44"/>
        <end position="55"/>
    </location>
</feature>
<evidence type="ECO:0000313" key="6">
    <source>
        <dbReference type="EMBL" id="CAB3980550.1"/>
    </source>
</evidence>
<dbReference type="Gene3D" id="2.20.70.10">
    <property type="match status" value="1"/>
</dbReference>
<dbReference type="InterPro" id="IPR029060">
    <property type="entry name" value="PIN-like_dom_sf"/>
</dbReference>
<dbReference type="Pfam" id="PF00397">
    <property type="entry name" value="WW"/>
    <property type="match status" value="1"/>
</dbReference>
<feature type="compositionally biased region" description="Polar residues" evidence="4">
    <location>
        <begin position="158"/>
        <end position="188"/>
    </location>
</feature>